<dbReference type="Pfam" id="PF07635">
    <property type="entry name" value="PSCyt1"/>
    <property type="match status" value="1"/>
</dbReference>
<feature type="domain" description="Cytochrome C Planctomycete-type" evidence="4">
    <location>
        <begin position="44"/>
        <end position="102"/>
    </location>
</feature>
<dbReference type="Gene3D" id="2.60.120.200">
    <property type="match status" value="1"/>
</dbReference>
<dbReference type="OrthoDB" id="127107at2"/>
<dbReference type="InterPro" id="IPR011429">
    <property type="entry name" value="Cyt_c_Planctomycete-type"/>
</dbReference>
<dbReference type="AlphaFoldDB" id="A0A518I3T8"/>
<feature type="chain" id="PRO_5022244361" evidence="1">
    <location>
        <begin position="26"/>
        <end position="1007"/>
    </location>
</feature>
<dbReference type="PANTHER" id="PTHR35889">
    <property type="entry name" value="CYCLOINULO-OLIGOSACCHARIDE FRUCTANOTRANSFERASE-RELATED"/>
    <property type="match status" value="1"/>
</dbReference>
<organism evidence="5 6">
    <name type="scientific">Stieleria neptunia</name>
    <dbReference type="NCBI Taxonomy" id="2527979"/>
    <lineage>
        <taxon>Bacteria</taxon>
        <taxon>Pseudomonadati</taxon>
        <taxon>Planctomycetota</taxon>
        <taxon>Planctomycetia</taxon>
        <taxon>Pirellulales</taxon>
        <taxon>Pirellulaceae</taxon>
        <taxon>Stieleria</taxon>
    </lineage>
</organism>
<dbReference type="InterPro" id="IPR011444">
    <property type="entry name" value="DUF1549"/>
</dbReference>
<feature type="signal peptide" evidence="1">
    <location>
        <begin position="1"/>
        <end position="25"/>
    </location>
</feature>
<evidence type="ECO:0000259" key="3">
    <source>
        <dbReference type="Pfam" id="PF07587"/>
    </source>
</evidence>
<gene>
    <name evidence="5" type="ORF">Enr13x_76810</name>
</gene>
<keyword evidence="1" id="KW-0732">Signal</keyword>
<dbReference type="Proteomes" id="UP000319004">
    <property type="component" value="Chromosome"/>
</dbReference>
<evidence type="ECO:0000259" key="4">
    <source>
        <dbReference type="Pfam" id="PF07635"/>
    </source>
</evidence>
<name>A0A518I3T8_9BACT</name>
<feature type="domain" description="DUF1553" evidence="3">
    <location>
        <begin position="715"/>
        <end position="966"/>
    </location>
</feature>
<evidence type="ECO:0000256" key="1">
    <source>
        <dbReference type="SAM" id="SignalP"/>
    </source>
</evidence>
<dbReference type="InterPro" id="IPR022655">
    <property type="entry name" value="DUF1553"/>
</dbReference>
<dbReference type="Pfam" id="PF07587">
    <property type="entry name" value="PSD1"/>
    <property type="match status" value="1"/>
</dbReference>
<dbReference type="EMBL" id="CP037423">
    <property type="protein sequence ID" value="QDV47769.1"/>
    <property type="molecule type" value="Genomic_DNA"/>
</dbReference>
<dbReference type="Pfam" id="PF13385">
    <property type="entry name" value="Laminin_G_3"/>
    <property type="match status" value="1"/>
</dbReference>
<proteinExistence type="predicted"/>
<dbReference type="InterPro" id="IPR013320">
    <property type="entry name" value="ConA-like_dom_sf"/>
</dbReference>
<evidence type="ECO:0000313" key="6">
    <source>
        <dbReference type="Proteomes" id="UP000319004"/>
    </source>
</evidence>
<evidence type="ECO:0000313" key="5">
    <source>
        <dbReference type="EMBL" id="QDV47769.1"/>
    </source>
</evidence>
<dbReference type="SUPFAM" id="SSF49899">
    <property type="entry name" value="Concanavalin A-like lectins/glucanases"/>
    <property type="match status" value="1"/>
</dbReference>
<evidence type="ECO:0000259" key="2">
    <source>
        <dbReference type="Pfam" id="PF07583"/>
    </source>
</evidence>
<protein>
    <submittedName>
        <fullName evidence="5">Planctomycete cytochrome C</fullName>
    </submittedName>
</protein>
<dbReference type="PANTHER" id="PTHR35889:SF3">
    <property type="entry name" value="F-BOX DOMAIN-CONTAINING PROTEIN"/>
    <property type="match status" value="1"/>
</dbReference>
<accession>A0A518I3T8</accession>
<feature type="domain" description="DUF1549" evidence="2">
    <location>
        <begin position="169"/>
        <end position="383"/>
    </location>
</feature>
<reference evidence="5 6" key="1">
    <citation type="submission" date="2019-03" db="EMBL/GenBank/DDBJ databases">
        <title>Deep-cultivation of Planctomycetes and their phenomic and genomic characterization uncovers novel biology.</title>
        <authorList>
            <person name="Wiegand S."/>
            <person name="Jogler M."/>
            <person name="Boedeker C."/>
            <person name="Pinto D."/>
            <person name="Vollmers J."/>
            <person name="Rivas-Marin E."/>
            <person name="Kohn T."/>
            <person name="Peeters S.H."/>
            <person name="Heuer A."/>
            <person name="Rast P."/>
            <person name="Oberbeckmann S."/>
            <person name="Bunk B."/>
            <person name="Jeske O."/>
            <person name="Meyerdierks A."/>
            <person name="Storesund J.E."/>
            <person name="Kallscheuer N."/>
            <person name="Luecker S."/>
            <person name="Lage O.M."/>
            <person name="Pohl T."/>
            <person name="Merkel B.J."/>
            <person name="Hornburger P."/>
            <person name="Mueller R.-W."/>
            <person name="Bruemmer F."/>
            <person name="Labrenz M."/>
            <person name="Spormann A.M."/>
            <person name="Op den Camp H."/>
            <person name="Overmann J."/>
            <person name="Amann R."/>
            <person name="Jetten M.S.M."/>
            <person name="Mascher T."/>
            <person name="Medema M.H."/>
            <person name="Devos D.P."/>
            <person name="Kaster A.-K."/>
            <person name="Ovreas L."/>
            <person name="Rohde M."/>
            <person name="Galperin M.Y."/>
            <person name="Jogler C."/>
        </authorList>
    </citation>
    <scope>NUCLEOTIDE SEQUENCE [LARGE SCALE GENOMIC DNA]</scope>
    <source>
        <strain evidence="5 6">Enr13</strain>
    </source>
</reference>
<keyword evidence="6" id="KW-1185">Reference proteome</keyword>
<dbReference type="KEGG" id="snep:Enr13x_76810"/>
<dbReference type="Pfam" id="PF07583">
    <property type="entry name" value="PSCyt2"/>
    <property type="match status" value="1"/>
</dbReference>
<sequence length="1007" mass="111064" precursor="true">MTPHRLTAAVFLLSSAIVLGSPAAADNPLEFFEKKIRPVLVKHCYECHSVDSEELGGKLRVDSRPSMLVGGESGPVLLAGRPQDSLIIQALRYDGLEMPPEEPLPETIIKDFERWVSLGAVDPREQPPADPTSGVQTDAADDEALWSFVPRQNPPVPSVNDPDWPRDSIDRFVLSSMQQAGLQPTGDADPRTLVRRLYHDLIGLRPTQAETEAFQVDFDRHGVEATARLVDRLLNSPQFGVRWGRHWLDVARYGESNGDDGLGRNATFPNAWRYRDYVIDAFNQDVPYDRFLTEQIAGDLLPAATARQRNRQLIATGFLAIGSKPASAMNKNFAMDVVDDQINAVCTGVIGLSVACARCHDHKHDPIPTRDYYALAGIFKSTETLYGAAGEEKLTAPPTPLHALHADLQATQKRPDRTSPPQLPDAYFKFVDALEPELHAPLDSKPDALSLSRISTFSADTFAKVNETRFTGRFEQPTDSYSVSFWFRNTVNNDTRPITAYLFSRAALDDKTLPGDHLGIGGKHDKSRSGKLFIFNGNVKKTSIVGSTVIPRNSWNHVSLVRDGNRVKVFLNGRLEIASEVEATFAKSLDYCLAGRSDQFAPLTGNIGQFTLLSRALTDQEAIALHQASGQPVGVRPSSPLGFAMGVREKAKPADCKIHINGDGSKLGPEVARGVLSAYRDLAPNDLAPHDAAGQPLSNGTIDFPAVSIAPSQSGRAELARWLTHPDHPQTARVIVNRIWMHLFGRGIVTTPDDFGVYGARPTHPELLDHLANRFVRQGWSIKQMIRAIVLSRTYGLSSLAEPAMSEIDPENIWLSRHVRKRLDAESLRDSLLQASGQLDYAPGQGSAIETLDMLINWPPGASTDLHRKSHHRSVYLCMLRHAPPQELAAFDLPDGVGVRGKRDVTTLPTQTLFLINSEFVVEQSRELARRVLDDASRGEGDRLQTLYSAVLGRDPDESERDRSIAYLRSTEATLAGAGQHQDRCRLHAWASLAQALMTTNEFRYVD</sequence>
<dbReference type="RefSeq" id="WP_145391835.1">
    <property type="nucleotide sequence ID" value="NZ_CP037423.1"/>
</dbReference>